<dbReference type="Proteomes" id="UP000632273">
    <property type="component" value="Unassembled WGS sequence"/>
</dbReference>
<dbReference type="InterPro" id="IPR058792">
    <property type="entry name" value="Beta-barrel_RND_2"/>
</dbReference>
<feature type="coiled-coil region" evidence="2">
    <location>
        <begin position="173"/>
        <end position="200"/>
    </location>
</feature>
<proteinExistence type="inferred from homology"/>
<dbReference type="PANTHER" id="PTHR30469:SF15">
    <property type="entry name" value="HLYD FAMILY OF SECRETION PROTEINS"/>
    <property type="match status" value="1"/>
</dbReference>
<dbReference type="EMBL" id="BMHT01000005">
    <property type="protein sequence ID" value="GGF16541.1"/>
    <property type="molecule type" value="Genomic_DNA"/>
</dbReference>
<evidence type="ECO:0000256" key="2">
    <source>
        <dbReference type="SAM" id="Coils"/>
    </source>
</evidence>
<keyword evidence="2" id="KW-0175">Coiled coil</keyword>
<dbReference type="Pfam" id="PF25973">
    <property type="entry name" value="BSH_CzcB"/>
    <property type="match status" value="1"/>
</dbReference>
<keyword evidence="8" id="KW-1185">Reference proteome</keyword>
<dbReference type="NCBIfam" id="TIGR01730">
    <property type="entry name" value="RND_mfp"/>
    <property type="match status" value="1"/>
</dbReference>
<evidence type="ECO:0000259" key="6">
    <source>
        <dbReference type="Pfam" id="PF25989"/>
    </source>
</evidence>
<evidence type="ECO:0000259" key="5">
    <source>
        <dbReference type="Pfam" id="PF25973"/>
    </source>
</evidence>
<dbReference type="InterPro" id="IPR006143">
    <property type="entry name" value="RND_pump_MFP"/>
</dbReference>
<gene>
    <name evidence="7" type="ORF">GCM10011383_29950</name>
</gene>
<dbReference type="PROSITE" id="PS51257">
    <property type="entry name" value="PROKAR_LIPOPROTEIN"/>
    <property type="match status" value="1"/>
</dbReference>
<evidence type="ECO:0000259" key="3">
    <source>
        <dbReference type="Pfam" id="PF25893"/>
    </source>
</evidence>
<dbReference type="InterPro" id="IPR058647">
    <property type="entry name" value="BSH_CzcB-like"/>
</dbReference>
<protein>
    <submittedName>
        <fullName evidence="7">RND transporter</fullName>
    </submittedName>
</protein>
<evidence type="ECO:0000259" key="4">
    <source>
        <dbReference type="Pfam" id="PF25954"/>
    </source>
</evidence>
<feature type="domain" description="CusB-like beta-barrel" evidence="4">
    <location>
        <begin position="235"/>
        <end position="309"/>
    </location>
</feature>
<dbReference type="Gene3D" id="2.40.420.20">
    <property type="match status" value="1"/>
</dbReference>
<evidence type="ECO:0000256" key="1">
    <source>
        <dbReference type="ARBA" id="ARBA00009477"/>
    </source>
</evidence>
<feature type="domain" description="CzcB-like alpha-helical hairpin" evidence="3">
    <location>
        <begin position="144"/>
        <end position="193"/>
    </location>
</feature>
<dbReference type="Gene3D" id="2.40.50.100">
    <property type="match status" value="1"/>
</dbReference>
<dbReference type="InterPro" id="IPR058637">
    <property type="entry name" value="YknX-like_C"/>
</dbReference>
<feature type="domain" description="CzcB-like barrel-sandwich hybrid" evidence="5">
    <location>
        <begin position="102"/>
        <end position="218"/>
    </location>
</feature>
<evidence type="ECO:0000313" key="8">
    <source>
        <dbReference type="Proteomes" id="UP000632273"/>
    </source>
</evidence>
<accession>A0ABQ1UG40</accession>
<dbReference type="SUPFAM" id="SSF111369">
    <property type="entry name" value="HlyD-like secretion proteins"/>
    <property type="match status" value="1"/>
</dbReference>
<dbReference type="Pfam" id="PF25989">
    <property type="entry name" value="YknX_C"/>
    <property type="match status" value="1"/>
</dbReference>
<dbReference type="Pfam" id="PF25893">
    <property type="entry name" value="HH_CzcB"/>
    <property type="match status" value="1"/>
</dbReference>
<name>A0ABQ1UG40_9BACT</name>
<sequence>MNRSSLKTNPFLPMKHTTSAALLALALLAACGGKQDPAAELAKLKQEQASNQAKIADLEAKVGGDKPANAAANAVPVAVINVQPENFQSYLEVQGRADFDQNANVSARAAGTITSIRVQRGDRVGKGQILATLDAAVLEAGIAELRTRLDLAKVIYEKQDRLWQQQIGTEVQYLQAKNNYDALRRNLATQQQQRDLYNVRAPFGGTVDDVPAKEGELASPGVPVVRLLSGSSGKIVADISEAYANSIKAGDKALVSIPDLGAENLTSTVRTVSRIINPTSRTFTVELRLNGKESAQLRPNMVVAVRIQNYARPNATVVPVDIVQKDEENSYVFVVEQKGNQKVAAKRVIQTGATYNGKVEVTKGLAANDQVISAGYQNVNEGQVVTL</sequence>
<dbReference type="InterPro" id="IPR058648">
    <property type="entry name" value="HH_CzcB-like"/>
</dbReference>
<evidence type="ECO:0000313" key="7">
    <source>
        <dbReference type="EMBL" id="GGF16541.1"/>
    </source>
</evidence>
<dbReference type="Pfam" id="PF25954">
    <property type="entry name" value="Beta-barrel_RND_2"/>
    <property type="match status" value="1"/>
</dbReference>
<reference evidence="8" key="1">
    <citation type="journal article" date="2019" name="Int. J. Syst. Evol. Microbiol.">
        <title>The Global Catalogue of Microorganisms (GCM) 10K type strain sequencing project: providing services to taxonomists for standard genome sequencing and annotation.</title>
        <authorList>
            <consortium name="The Broad Institute Genomics Platform"/>
            <consortium name="The Broad Institute Genome Sequencing Center for Infectious Disease"/>
            <person name="Wu L."/>
            <person name="Ma J."/>
        </authorList>
    </citation>
    <scope>NUCLEOTIDE SEQUENCE [LARGE SCALE GENOMIC DNA]</scope>
    <source>
        <strain evidence="8">CGMCC 1.15197</strain>
    </source>
</reference>
<comment type="similarity">
    <text evidence="1">Belongs to the membrane fusion protein (MFP) (TC 8.A.1) family.</text>
</comment>
<dbReference type="Gene3D" id="2.40.30.170">
    <property type="match status" value="1"/>
</dbReference>
<feature type="domain" description="YknX-like C-terminal permuted SH3-like" evidence="6">
    <location>
        <begin position="316"/>
        <end position="386"/>
    </location>
</feature>
<comment type="caution">
    <text evidence="7">The sequence shown here is derived from an EMBL/GenBank/DDBJ whole genome shotgun (WGS) entry which is preliminary data.</text>
</comment>
<organism evidence="7 8">
    <name type="scientific">Hymenobacter cavernae</name>
    <dbReference type="NCBI Taxonomy" id="2044852"/>
    <lineage>
        <taxon>Bacteria</taxon>
        <taxon>Pseudomonadati</taxon>
        <taxon>Bacteroidota</taxon>
        <taxon>Cytophagia</taxon>
        <taxon>Cytophagales</taxon>
        <taxon>Hymenobacteraceae</taxon>
        <taxon>Hymenobacter</taxon>
    </lineage>
</organism>
<dbReference type="PANTHER" id="PTHR30469">
    <property type="entry name" value="MULTIDRUG RESISTANCE PROTEIN MDTA"/>
    <property type="match status" value="1"/>
</dbReference>